<dbReference type="RefSeq" id="WP_003808763.1">
    <property type="nucleotide sequence ID" value="NC_019382.1"/>
</dbReference>
<dbReference type="PANTHER" id="PTHR30346">
    <property type="entry name" value="TRANSCRIPTIONAL DUAL REGULATOR HCAR-RELATED"/>
    <property type="match status" value="1"/>
</dbReference>
<dbReference type="SUPFAM" id="SSF46785">
    <property type="entry name" value="Winged helix' DNA-binding domain"/>
    <property type="match status" value="1"/>
</dbReference>
<dbReference type="Gene3D" id="3.40.190.10">
    <property type="entry name" value="Periplasmic binding protein-like II"/>
    <property type="match status" value="2"/>
</dbReference>
<keyword evidence="3" id="KW-0238">DNA-binding</keyword>
<dbReference type="KEGG" id="bbh:BN112_2410"/>
<dbReference type="Gene3D" id="1.10.10.10">
    <property type="entry name" value="Winged helix-like DNA-binding domain superfamily/Winged helix DNA-binding domain"/>
    <property type="match status" value="1"/>
</dbReference>
<organism evidence="6 7">
    <name type="scientific">Bordetella bronchiseptica 253</name>
    <dbReference type="NCBI Taxonomy" id="568707"/>
    <lineage>
        <taxon>Bacteria</taxon>
        <taxon>Pseudomonadati</taxon>
        <taxon>Pseudomonadota</taxon>
        <taxon>Betaproteobacteria</taxon>
        <taxon>Burkholderiales</taxon>
        <taxon>Alcaligenaceae</taxon>
        <taxon>Bordetella</taxon>
    </lineage>
</organism>
<name>A0A0C6P6U3_BORBO</name>
<keyword evidence="2" id="KW-0805">Transcription regulation</keyword>
<evidence type="ECO:0000256" key="1">
    <source>
        <dbReference type="ARBA" id="ARBA00009437"/>
    </source>
</evidence>
<dbReference type="GO" id="GO:0003677">
    <property type="term" value="F:DNA binding"/>
    <property type="evidence" value="ECO:0007669"/>
    <property type="project" value="UniProtKB-KW"/>
</dbReference>
<dbReference type="InterPro" id="IPR000847">
    <property type="entry name" value="LysR_HTH_N"/>
</dbReference>
<reference evidence="6 7" key="1">
    <citation type="journal article" date="2012" name="BMC Genomics">
        <title>Comparative genomics of the classical Bordetella subspecies: the evolution and exchange of virulence-associated diversity amongst closely related pathogens.</title>
        <authorList>
            <person name="Park J."/>
            <person name="Zhang Y."/>
            <person name="Buboltz A.M."/>
            <person name="Zhang X."/>
            <person name="Schuster S.C."/>
            <person name="Ahuja U."/>
            <person name="Liu M."/>
            <person name="Miller J.F."/>
            <person name="Sebaihia M."/>
            <person name="Bentley S.D."/>
            <person name="Parkhill J."/>
            <person name="Harvill E.T."/>
        </authorList>
    </citation>
    <scope>NUCLEOTIDE SEQUENCE [LARGE SCALE GENOMIC DNA]</scope>
    <source>
        <strain evidence="6 7">253</strain>
    </source>
</reference>
<comment type="similarity">
    <text evidence="1">Belongs to the LysR transcriptional regulatory family.</text>
</comment>
<dbReference type="HOGENOM" id="CLU_039613_6_4_4"/>
<dbReference type="EMBL" id="HE965806">
    <property type="protein sequence ID" value="CCJ54327.1"/>
    <property type="molecule type" value="Genomic_DNA"/>
</dbReference>
<proteinExistence type="inferred from homology"/>
<accession>A0A0C6P6U3</accession>
<dbReference type="InterPro" id="IPR005119">
    <property type="entry name" value="LysR_subst-bd"/>
</dbReference>
<dbReference type="Pfam" id="PF03466">
    <property type="entry name" value="LysR_substrate"/>
    <property type="match status" value="1"/>
</dbReference>
<evidence type="ECO:0000259" key="5">
    <source>
        <dbReference type="PROSITE" id="PS50931"/>
    </source>
</evidence>
<protein>
    <submittedName>
        <fullName evidence="6">LysR-family transcriptional regulator</fullName>
    </submittedName>
</protein>
<gene>
    <name evidence="6" type="ORF">BN112_2410</name>
</gene>
<dbReference type="GO" id="GO:0003700">
    <property type="term" value="F:DNA-binding transcription factor activity"/>
    <property type="evidence" value="ECO:0007669"/>
    <property type="project" value="InterPro"/>
</dbReference>
<evidence type="ECO:0000313" key="6">
    <source>
        <dbReference type="EMBL" id="CCJ54327.1"/>
    </source>
</evidence>
<dbReference type="Pfam" id="PF00126">
    <property type="entry name" value="HTH_1"/>
    <property type="match status" value="1"/>
</dbReference>
<keyword evidence="4" id="KW-0804">Transcription</keyword>
<dbReference type="OrthoDB" id="9157176at2"/>
<evidence type="ECO:0000256" key="3">
    <source>
        <dbReference type="ARBA" id="ARBA00023125"/>
    </source>
</evidence>
<dbReference type="PRINTS" id="PR00039">
    <property type="entry name" value="HTHLYSR"/>
</dbReference>
<dbReference type="PANTHER" id="PTHR30346:SF0">
    <property type="entry name" value="HCA OPERON TRANSCRIPTIONAL ACTIVATOR HCAR"/>
    <property type="match status" value="1"/>
</dbReference>
<feature type="domain" description="HTH lysR-type" evidence="5">
    <location>
        <begin position="5"/>
        <end position="62"/>
    </location>
</feature>
<dbReference type="AlphaFoldDB" id="A0A0C6P6U3"/>
<evidence type="ECO:0000256" key="4">
    <source>
        <dbReference type="ARBA" id="ARBA00023163"/>
    </source>
</evidence>
<evidence type="ECO:0000256" key="2">
    <source>
        <dbReference type="ARBA" id="ARBA00023015"/>
    </source>
</evidence>
<evidence type="ECO:0000313" key="7">
    <source>
        <dbReference type="Proteomes" id="UP000007564"/>
    </source>
</evidence>
<dbReference type="GO" id="GO:0032993">
    <property type="term" value="C:protein-DNA complex"/>
    <property type="evidence" value="ECO:0007669"/>
    <property type="project" value="TreeGrafter"/>
</dbReference>
<dbReference type="Proteomes" id="UP000007564">
    <property type="component" value="Chromosome"/>
</dbReference>
<dbReference type="GeneID" id="56480294"/>
<dbReference type="CDD" id="cd08448">
    <property type="entry name" value="PBP2_LTTR_aromatics_like_2"/>
    <property type="match status" value="1"/>
</dbReference>
<dbReference type="InterPro" id="IPR036390">
    <property type="entry name" value="WH_DNA-bd_sf"/>
</dbReference>
<dbReference type="InterPro" id="IPR036388">
    <property type="entry name" value="WH-like_DNA-bd_sf"/>
</dbReference>
<dbReference type="FunFam" id="1.10.10.10:FF:000001">
    <property type="entry name" value="LysR family transcriptional regulator"/>
    <property type="match status" value="1"/>
</dbReference>
<sequence>MTTGIELRHLKHFAALAEELHFGRAARLCNISQPPFSVSIRQLEEQLGFALVERSSRDVRLTPAGTAFYSEACKALSQVRQAADVAARVHGGLDGVLCVGFFASMLYRGLDRAVDRFRATYPTVDLQLLELSTSDQIPALLRRHIHYGFVHSTRLPAEIAAGELLREPFLLCLPQRHPARHRRRQKLADFRAEPFVLFSRTFSPSYYDQVVARCLAAGFHPDIKHQVRHWLTVVACVSKGMGITLVPRALSRADLPGVRFSAIEDSTVESIVHGAWLKGDGDSAIVQAWHRVVRQEIGA</sequence>
<dbReference type="PROSITE" id="PS50931">
    <property type="entry name" value="HTH_LYSR"/>
    <property type="match status" value="1"/>
</dbReference>
<dbReference type="SUPFAM" id="SSF53850">
    <property type="entry name" value="Periplasmic binding protein-like II"/>
    <property type="match status" value="1"/>
</dbReference>